<organism evidence="1 2">
    <name type="scientific">Paracoccus alcaliphilus</name>
    <dbReference type="NCBI Taxonomy" id="34002"/>
    <lineage>
        <taxon>Bacteria</taxon>
        <taxon>Pseudomonadati</taxon>
        <taxon>Pseudomonadota</taxon>
        <taxon>Alphaproteobacteria</taxon>
        <taxon>Rhodobacterales</taxon>
        <taxon>Paracoccaceae</taxon>
        <taxon>Paracoccus</taxon>
    </lineage>
</organism>
<keyword evidence="2" id="KW-1185">Reference proteome</keyword>
<dbReference type="STRING" id="34002.SAMN04489859_100267"/>
<proteinExistence type="predicted"/>
<evidence type="ECO:0000313" key="2">
    <source>
        <dbReference type="Proteomes" id="UP000199054"/>
    </source>
</evidence>
<dbReference type="AlphaFoldDB" id="A0A1H8EGP6"/>
<protein>
    <submittedName>
        <fullName evidence="1">Uncharacterized protein</fullName>
    </submittedName>
</protein>
<reference evidence="1 2" key="1">
    <citation type="submission" date="2016-10" db="EMBL/GenBank/DDBJ databases">
        <authorList>
            <person name="de Groot N.N."/>
        </authorList>
    </citation>
    <scope>NUCLEOTIDE SEQUENCE [LARGE SCALE GENOMIC DNA]</scope>
    <source>
        <strain evidence="1 2">DSM 8512</strain>
    </source>
</reference>
<sequence>MATPDPMIACLGLPHDDPGIVGLLRRFAITRTPTVERDAFEEPADAEISSPQDWVSNLARGIEFGFEDEAAFTGEPPDVWGLGPMLLTQIYLYADHPEAATYEGALPFGLDHGDDRAGVRAKLDPQAKERRSRDLDSWSFEGFMVTAGYLDNGKLSFIVLLFAPPKPPLDPGLAAICPTPDQILGILGASIHDERLKEVLRPLGHRHRYQRRGEDLAIMDLRDDFGAYFEFEPSEEITILSRVLLLGDQRFGSAIWPGPLPGGLRFGAGWSDILERAGRLPDGEAEADFILYADWQSDRHVSRIEYSTMTNELLAISMHLAASVMGQIAEGPRAGDGRPT</sequence>
<accession>A0A1H8EGP6</accession>
<dbReference type="RefSeq" id="WP_090610298.1">
    <property type="nucleotide sequence ID" value="NZ_CP067127.1"/>
</dbReference>
<name>A0A1H8EGP6_9RHOB</name>
<dbReference type="Proteomes" id="UP000199054">
    <property type="component" value="Unassembled WGS sequence"/>
</dbReference>
<gene>
    <name evidence="1" type="ORF">SAMN04489859_100267</name>
</gene>
<evidence type="ECO:0000313" key="1">
    <source>
        <dbReference type="EMBL" id="SEN18586.1"/>
    </source>
</evidence>
<dbReference type="EMBL" id="FODE01000002">
    <property type="protein sequence ID" value="SEN18586.1"/>
    <property type="molecule type" value="Genomic_DNA"/>
</dbReference>